<accession>A0A182JUE0</accession>
<dbReference type="AlphaFoldDB" id="A0A182JUE0"/>
<feature type="transmembrane region" description="Helical" evidence="1">
    <location>
        <begin position="74"/>
        <end position="91"/>
    </location>
</feature>
<keyword evidence="1" id="KW-1133">Transmembrane helix</keyword>
<dbReference type="EnsemblMetazoa" id="ACHR002122-RA">
    <property type="protein sequence ID" value="ACHR002122-PA"/>
    <property type="gene ID" value="ACHR002122"/>
</dbReference>
<keyword evidence="1" id="KW-0472">Membrane</keyword>
<feature type="transmembrane region" description="Helical" evidence="1">
    <location>
        <begin position="111"/>
        <end position="132"/>
    </location>
</feature>
<reference evidence="3" key="1">
    <citation type="submission" date="2013-03" db="EMBL/GenBank/DDBJ databases">
        <title>The Genome Sequence of Anopheles christyi ACHKN1017.</title>
        <authorList>
            <consortium name="The Broad Institute Genomics Platform"/>
            <person name="Neafsey D.E."/>
            <person name="Besansky N."/>
            <person name="Walker B."/>
            <person name="Young S.K."/>
            <person name="Zeng Q."/>
            <person name="Gargeya S."/>
            <person name="Fitzgerald M."/>
            <person name="Haas B."/>
            <person name="Abouelleil A."/>
            <person name="Allen A.W."/>
            <person name="Alvarado L."/>
            <person name="Arachchi H.M."/>
            <person name="Berlin A.M."/>
            <person name="Chapman S.B."/>
            <person name="Gainer-Dewar J."/>
            <person name="Goldberg J."/>
            <person name="Griggs A."/>
            <person name="Gujja S."/>
            <person name="Hansen M."/>
            <person name="Howarth C."/>
            <person name="Imamovic A."/>
            <person name="Ireland A."/>
            <person name="Larimer J."/>
            <person name="McCowan C."/>
            <person name="Murphy C."/>
            <person name="Pearson M."/>
            <person name="Poon T.W."/>
            <person name="Priest M."/>
            <person name="Roberts A."/>
            <person name="Saif S."/>
            <person name="Shea T."/>
            <person name="Sisk P."/>
            <person name="Sykes S."/>
            <person name="Wortman J."/>
            <person name="Nusbaum C."/>
            <person name="Birren B."/>
        </authorList>
    </citation>
    <scope>NUCLEOTIDE SEQUENCE [LARGE SCALE GENOMIC DNA]</scope>
    <source>
        <strain evidence="3">ACHKN1017</strain>
    </source>
</reference>
<sequence>MDKYLRCFIKYQTYMIVVFTMQMVLALTPAMAQSETYGIENIRFGGIVALIFGISWTLAVISLGIAIQKEDKRFIYPYVFVFGLDLSLLILREFYVMIRDGIFIEILTVKIFFAALVIPYVVASLFALHRLFTVDPIETHRIEGFVRFDRNELTGVEESQISSTSAPANHSTPVL</sequence>
<evidence type="ECO:0000313" key="2">
    <source>
        <dbReference type="EnsemblMetazoa" id="ACHR002122-PA"/>
    </source>
</evidence>
<feature type="transmembrane region" description="Helical" evidence="1">
    <location>
        <begin position="42"/>
        <end position="67"/>
    </location>
</feature>
<name>A0A182JUE0_9DIPT</name>
<reference evidence="2" key="2">
    <citation type="submission" date="2020-05" db="UniProtKB">
        <authorList>
            <consortium name="EnsemblMetazoa"/>
        </authorList>
    </citation>
    <scope>IDENTIFICATION</scope>
    <source>
        <strain evidence="2">ACHKN1017</strain>
    </source>
</reference>
<organism evidence="2 3">
    <name type="scientific">Anopheles christyi</name>
    <dbReference type="NCBI Taxonomy" id="43041"/>
    <lineage>
        <taxon>Eukaryota</taxon>
        <taxon>Metazoa</taxon>
        <taxon>Ecdysozoa</taxon>
        <taxon>Arthropoda</taxon>
        <taxon>Hexapoda</taxon>
        <taxon>Insecta</taxon>
        <taxon>Pterygota</taxon>
        <taxon>Neoptera</taxon>
        <taxon>Endopterygota</taxon>
        <taxon>Diptera</taxon>
        <taxon>Nematocera</taxon>
        <taxon>Culicoidea</taxon>
        <taxon>Culicidae</taxon>
        <taxon>Anophelinae</taxon>
        <taxon>Anopheles</taxon>
    </lineage>
</organism>
<dbReference type="Proteomes" id="UP000075881">
    <property type="component" value="Unassembled WGS sequence"/>
</dbReference>
<evidence type="ECO:0000313" key="3">
    <source>
        <dbReference type="Proteomes" id="UP000075881"/>
    </source>
</evidence>
<proteinExistence type="predicted"/>
<keyword evidence="3" id="KW-1185">Reference proteome</keyword>
<dbReference type="VEuPathDB" id="VectorBase:ACHR002122"/>
<keyword evidence="1" id="KW-0812">Transmembrane</keyword>
<evidence type="ECO:0000256" key="1">
    <source>
        <dbReference type="SAM" id="Phobius"/>
    </source>
</evidence>
<protein>
    <submittedName>
        <fullName evidence="2">Uncharacterized protein</fullName>
    </submittedName>
</protein>